<feature type="compositionally biased region" description="Basic and acidic residues" evidence="1">
    <location>
        <begin position="105"/>
        <end position="132"/>
    </location>
</feature>
<dbReference type="OrthoDB" id="4793996at2"/>
<dbReference type="Proteomes" id="UP000254236">
    <property type="component" value="Chromosome"/>
</dbReference>
<dbReference type="Proteomes" id="UP000282185">
    <property type="component" value="Unassembled WGS sequence"/>
</dbReference>
<accession>A0A345YRP4</accession>
<gene>
    <name evidence="2" type="ORF">DWV08_13895</name>
    <name evidence="3" type="ORF">DXU92_05645</name>
</gene>
<evidence type="ECO:0008006" key="6">
    <source>
        <dbReference type="Google" id="ProtNLM"/>
    </source>
</evidence>
<reference evidence="3 5" key="2">
    <citation type="submission" date="2018-08" db="EMBL/GenBank/DDBJ databases">
        <title>Brachybacterium saurashtrense DSM 23186.</title>
        <authorList>
            <person name="Li Y."/>
        </authorList>
    </citation>
    <scope>NUCLEOTIDE SEQUENCE [LARGE SCALE GENOMIC DNA]</scope>
    <source>
        <strain evidence="3 5">DSM 23186</strain>
    </source>
</reference>
<reference evidence="2 4" key="1">
    <citation type="submission" date="2018-07" db="EMBL/GenBank/DDBJ databases">
        <title>Brachybacterium saurashtrense DSM 23186 genome sequence.</title>
        <authorList>
            <person name="Guo L."/>
        </authorList>
    </citation>
    <scope>NUCLEOTIDE SEQUENCE [LARGE SCALE GENOMIC DNA]</scope>
    <source>
        <strain evidence="2 4">DSM 23186</strain>
    </source>
</reference>
<evidence type="ECO:0000313" key="3">
    <source>
        <dbReference type="EMBL" id="RRR24337.1"/>
    </source>
</evidence>
<evidence type="ECO:0000256" key="1">
    <source>
        <dbReference type="SAM" id="MobiDB-lite"/>
    </source>
</evidence>
<feature type="compositionally biased region" description="Low complexity" evidence="1">
    <location>
        <begin position="169"/>
        <end position="187"/>
    </location>
</feature>
<feature type="compositionally biased region" description="Low complexity" evidence="1">
    <location>
        <begin position="133"/>
        <end position="145"/>
    </location>
</feature>
<evidence type="ECO:0000313" key="4">
    <source>
        <dbReference type="Proteomes" id="UP000254236"/>
    </source>
</evidence>
<protein>
    <recommendedName>
        <fullName evidence="6">Thioredoxin</fullName>
    </recommendedName>
</protein>
<organism evidence="3 5">
    <name type="scientific">Brachybacterium saurashtrense</name>
    <dbReference type="NCBI Taxonomy" id="556288"/>
    <lineage>
        <taxon>Bacteria</taxon>
        <taxon>Bacillati</taxon>
        <taxon>Actinomycetota</taxon>
        <taxon>Actinomycetes</taxon>
        <taxon>Micrococcales</taxon>
        <taxon>Dermabacteraceae</taxon>
        <taxon>Brachybacterium</taxon>
    </lineage>
</organism>
<evidence type="ECO:0000313" key="2">
    <source>
        <dbReference type="EMBL" id="AXK46596.1"/>
    </source>
</evidence>
<name>A0A345YRP4_9MICO</name>
<feature type="region of interest" description="Disordered" evidence="1">
    <location>
        <begin position="96"/>
        <end position="187"/>
    </location>
</feature>
<dbReference type="RefSeq" id="WP_115414344.1">
    <property type="nucleotide sequence ID" value="NZ_CP031356.1"/>
</dbReference>
<dbReference type="EMBL" id="QSWH01000002">
    <property type="protein sequence ID" value="RRR24337.1"/>
    <property type="molecule type" value="Genomic_DNA"/>
</dbReference>
<dbReference type="KEGG" id="bsau:DWV08_13895"/>
<evidence type="ECO:0000313" key="5">
    <source>
        <dbReference type="Proteomes" id="UP000282185"/>
    </source>
</evidence>
<proteinExistence type="predicted"/>
<dbReference type="AlphaFoldDB" id="A0A345YRP4"/>
<feature type="region of interest" description="Disordered" evidence="1">
    <location>
        <begin position="1"/>
        <end position="31"/>
    </location>
</feature>
<keyword evidence="4" id="KW-1185">Reference proteome</keyword>
<dbReference type="EMBL" id="CP031356">
    <property type="protein sequence ID" value="AXK46596.1"/>
    <property type="molecule type" value="Genomic_DNA"/>
</dbReference>
<sequence>MTTDTPPAADMEGSEGRVAPEPSAMPPGDRPRTVVVLVSASWAGPSRPAPTVLRELSRRWGGEPAALLIEDPADALLETWQVEHLPTWLAFRRVQEGQTPSAAGDRIEAADRTEARDRTEAKDRTGSGDQRGDGPAQAPDDAAPGSPEGADTPAAAVEEPHAGTSTRSGVPLVLTGLEGTTPTGERLSLPGRWQMVRRRSGALPKHVVEAEFGPAST</sequence>